<organism evidence="1">
    <name type="scientific">marine metagenome</name>
    <dbReference type="NCBI Taxonomy" id="408172"/>
    <lineage>
        <taxon>unclassified sequences</taxon>
        <taxon>metagenomes</taxon>
        <taxon>ecological metagenomes</taxon>
    </lineage>
</organism>
<proteinExistence type="predicted"/>
<dbReference type="AlphaFoldDB" id="A0A381SLK6"/>
<name>A0A381SLK6_9ZZZZ</name>
<gene>
    <name evidence="1" type="ORF">METZ01_LOCUS57158</name>
</gene>
<sequence length="27" mass="2841">MISNKQSLGIRIASAVTAVGRAIELKN</sequence>
<protein>
    <submittedName>
        <fullName evidence="1">Uncharacterized protein</fullName>
    </submittedName>
</protein>
<accession>A0A381SLK6</accession>
<dbReference type="EMBL" id="UINC01003211">
    <property type="protein sequence ID" value="SVA04304.1"/>
    <property type="molecule type" value="Genomic_DNA"/>
</dbReference>
<reference evidence="1" key="1">
    <citation type="submission" date="2018-05" db="EMBL/GenBank/DDBJ databases">
        <authorList>
            <person name="Lanie J.A."/>
            <person name="Ng W.-L."/>
            <person name="Kazmierczak K.M."/>
            <person name="Andrzejewski T.M."/>
            <person name="Davidsen T.M."/>
            <person name="Wayne K.J."/>
            <person name="Tettelin H."/>
            <person name="Glass J.I."/>
            <person name="Rusch D."/>
            <person name="Podicherti R."/>
            <person name="Tsui H.-C.T."/>
            <person name="Winkler M.E."/>
        </authorList>
    </citation>
    <scope>NUCLEOTIDE SEQUENCE</scope>
</reference>
<evidence type="ECO:0000313" key="1">
    <source>
        <dbReference type="EMBL" id="SVA04304.1"/>
    </source>
</evidence>